<dbReference type="InterPro" id="IPR029045">
    <property type="entry name" value="ClpP/crotonase-like_dom_sf"/>
</dbReference>
<accession>A0A1A7QZZ3</accession>
<dbReference type="PANTHER" id="PTHR11941">
    <property type="entry name" value="ENOYL-COA HYDRATASE-RELATED"/>
    <property type="match status" value="1"/>
</dbReference>
<dbReference type="GO" id="GO:0006635">
    <property type="term" value="P:fatty acid beta-oxidation"/>
    <property type="evidence" value="ECO:0007669"/>
    <property type="project" value="TreeGrafter"/>
</dbReference>
<name>A0A1A7QZZ3_9FLAO</name>
<dbReference type="PANTHER" id="PTHR11941:SF54">
    <property type="entry name" value="ENOYL-COA HYDRATASE, MITOCHONDRIAL"/>
    <property type="match status" value="1"/>
</dbReference>
<sequence length="273" mass="31202">MSLCKKKRVSRKIGTEIKIHIDEKQHLLYLRIGSNQNSCYSYETVCEFYNSLQLLQEWIQEEKIRYIILKSRYKLNNDAGSDVKFLLKCINDNDKMLLMDYAYKCAKIAYHLSISFNTNAIVISVLNGNAFGGTFEYALATQYVIAEEHIKFGFPESDIGIVPVLGAYNFLTPKVGFAKAKEIINSNKKWNASQMMDLNIITHVSKKGKGMETTLELIKEGEITAKDCLQKAFCNPSSEDLLKSIDLWMNDLLTTNPTRFESRDTMLENEVTV</sequence>
<dbReference type="CDD" id="cd06558">
    <property type="entry name" value="crotonase-like"/>
    <property type="match status" value="1"/>
</dbReference>
<dbReference type="Proteomes" id="UP000248987">
    <property type="component" value="Unassembled WGS sequence"/>
</dbReference>
<dbReference type="Gene3D" id="3.90.226.10">
    <property type="entry name" value="2-enoyl-CoA Hydratase, Chain A, domain 1"/>
    <property type="match status" value="1"/>
</dbReference>
<evidence type="ECO:0000313" key="1">
    <source>
        <dbReference type="EMBL" id="RAJ20019.1"/>
    </source>
</evidence>
<dbReference type="GO" id="GO:0003824">
    <property type="term" value="F:catalytic activity"/>
    <property type="evidence" value="ECO:0007669"/>
    <property type="project" value="UniProtKB-ARBA"/>
</dbReference>
<dbReference type="InterPro" id="IPR001753">
    <property type="entry name" value="Enoyl-CoA_hydra/iso"/>
</dbReference>
<dbReference type="STRING" id="49280.A9996_11540"/>
<dbReference type="AlphaFoldDB" id="A0A1A7QZZ3"/>
<dbReference type="RefSeq" id="WP_066434952.1">
    <property type="nucleotide sequence ID" value="NZ_LZRN01000023.1"/>
</dbReference>
<protein>
    <submittedName>
        <fullName evidence="1">DSF synthase</fullName>
    </submittedName>
</protein>
<dbReference type="Pfam" id="PF00378">
    <property type="entry name" value="ECH_1"/>
    <property type="match status" value="1"/>
</dbReference>
<dbReference type="SUPFAM" id="SSF52096">
    <property type="entry name" value="ClpP/crotonase"/>
    <property type="match status" value="1"/>
</dbReference>
<comment type="caution">
    <text evidence="1">The sequence shown here is derived from an EMBL/GenBank/DDBJ whole genome shotgun (WGS) entry which is preliminary data.</text>
</comment>
<proteinExistence type="predicted"/>
<keyword evidence="2" id="KW-1185">Reference proteome</keyword>
<evidence type="ECO:0000313" key="2">
    <source>
        <dbReference type="Proteomes" id="UP000248987"/>
    </source>
</evidence>
<organism evidence="1 2">
    <name type="scientific">Gelidibacter algens</name>
    <dbReference type="NCBI Taxonomy" id="49280"/>
    <lineage>
        <taxon>Bacteria</taxon>
        <taxon>Pseudomonadati</taxon>
        <taxon>Bacteroidota</taxon>
        <taxon>Flavobacteriia</taxon>
        <taxon>Flavobacteriales</taxon>
        <taxon>Flavobacteriaceae</taxon>
        <taxon>Gelidibacter</taxon>
    </lineage>
</organism>
<reference evidence="1 2" key="1">
    <citation type="submission" date="2018-06" db="EMBL/GenBank/DDBJ databases">
        <title>Genomic Encyclopedia of Archaeal and Bacterial Type Strains, Phase II (KMG-II): from individual species to whole genera.</title>
        <authorList>
            <person name="Goeker M."/>
        </authorList>
    </citation>
    <scope>NUCLEOTIDE SEQUENCE [LARGE SCALE GENOMIC DNA]</scope>
    <source>
        <strain evidence="1 2">DSM 12408</strain>
    </source>
</reference>
<dbReference type="EMBL" id="QLLQ01000016">
    <property type="protein sequence ID" value="RAJ20019.1"/>
    <property type="molecule type" value="Genomic_DNA"/>
</dbReference>
<gene>
    <name evidence="1" type="ORF">LX77_03233</name>
</gene>
<dbReference type="OrthoDB" id="9775794at2"/>